<proteinExistence type="inferred from homology"/>
<dbReference type="Gene3D" id="3.20.20.140">
    <property type="entry name" value="Metal-dependent hydrolases"/>
    <property type="match status" value="1"/>
</dbReference>
<dbReference type="SUPFAM" id="SSF51338">
    <property type="entry name" value="Composite domain of metallo-dependent hydrolases"/>
    <property type="match status" value="1"/>
</dbReference>
<evidence type="ECO:0000256" key="4">
    <source>
        <dbReference type="ARBA" id="ARBA00022801"/>
    </source>
</evidence>
<dbReference type="KEGG" id="vcop:MM50RIKEN_05530"/>
<evidence type="ECO:0000313" key="8">
    <source>
        <dbReference type="Proteomes" id="UP000681035"/>
    </source>
</evidence>
<dbReference type="Proteomes" id="UP000681035">
    <property type="component" value="Chromosome"/>
</dbReference>
<gene>
    <name evidence="7" type="ORF">MM50RIKEN_05530</name>
</gene>
<dbReference type="PANTHER" id="PTHR11647:SF1">
    <property type="entry name" value="COLLAPSIN RESPONSE MEDIATOR PROTEIN"/>
    <property type="match status" value="1"/>
</dbReference>
<keyword evidence="3" id="KW-0479">Metal-binding</keyword>
<dbReference type="SUPFAM" id="SSF51556">
    <property type="entry name" value="Metallo-dependent hydrolases"/>
    <property type="match status" value="1"/>
</dbReference>
<dbReference type="NCBIfam" id="TIGR02033">
    <property type="entry name" value="D-hydantoinase"/>
    <property type="match status" value="1"/>
</dbReference>
<dbReference type="EMBL" id="AP023418">
    <property type="protein sequence ID" value="BCK80790.1"/>
    <property type="molecule type" value="Genomic_DNA"/>
</dbReference>
<evidence type="ECO:0000256" key="3">
    <source>
        <dbReference type="ARBA" id="ARBA00022723"/>
    </source>
</evidence>
<dbReference type="PROSITE" id="PS01137">
    <property type="entry name" value="TATD_1"/>
    <property type="match status" value="1"/>
</dbReference>
<keyword evidence="4" id="KW-0378">Hydrolase</keyword>
<dbReference type="CDD" id="cd01314">
    <property type="entry name" value="D-HYD"/>
    <property type="match status" value="1"/>
</dbReference>
<comment type="similarity">
    <text evidence="2">Belongs to the metallo-dependent hydrolases superfamily. Hydantoinase/dihydropyrimidinase family.</text>
</comment>
<dbReference type="InterPro" id="IPR011059">
    <property type="entry name" value="Metal-dep_hydrolase_composite"/>
</dbReference>
<dbReference type="InterPro" id="IPR032466">
    <property type="entry name" value="Metal_Hydrolase"/>
</dbReference>
<reference evidence="7" key="1">
    <citation type="submission" date="2020-09" db="EMBL/GenBank/DDBJ databases">
        <title>New species isolated from human feces.</title>
        <authorList>
            <person name="Kitahara M."/>
            <person name="Shigeno Y."/>
            <person name="Shime M."/>
            <person name="Matsumoto Y."/>
            <person name="Nakamura S."/>
            <person name="Motooka D."/>
            <person name="Fukuoka S."/>
            <person name="Nishikawa H."/>
            <person name="Benno Y."/>
        </authorList>
    </citation>
    <scope>NUCLEOTIDE SEQUENCE</scope>
    <source>
        <strain evidence="7">MM50</strain>
    </source>
</reference>
<organism evidence="7 8">
    <name type="scientific">Vescimonas coprocola</name>
    <dbReference type="NCBI Taxonomy" id="2714355"/>
    <lineage>
        <taxon>Bacteria</taxon>
        <taxon>Bacillati</taxon>
        <taxon>Bacillota</taxon>
        <taxon>Clostridia</taxon>
        <taxon>Eubacteriales</taxon>
        <taxon>Oscillospiraceae</taxon>
        <taxon>Vescimonas</taxon>
    </lineage>
</organism>
<comment type="PTM">
    <text evidence="5">Carbamylation allows a single lysine to coordinate two divalent metal cations.</text>
</comment>
<dbReference type="GO" id="GO:0016812">
    <property type="term" value="F:hydrolase activity, acting on carbon-nitrogen (but not peptide) bonds, in cyclic amides"/>
    <property type="evidence" value="ECO:0007669"/>
    <property type="project" value="TreeGrafter"/>
</dbReference>
<dbReference type="PANTHER" id="PTHR11647">
    <property type="entry name" value="HYDRANTOINASE/DIHYDROPYRIMIDINASE FAMILY MEMBER"/>
    <property type="match status" value="1"/>
</dbReference>
<evidence type="ECO:0000256" key="1">
    <source>
        <dbReference type="ARBA" id="ARBA00001947"/>
    </source>
</evidence>
<feature type="domain" description="Amidohydrolase-related" evidence="6">
    <location>
        <begin position="50"/>
        <end position="434"/>
    </location>
</feature>
<sequence>MKYLFRGGTVVSGRGTRRADILVEGEKILEVGRSITRKADQIIDVTGMLLMPGFIDAHTHFDLDVCNTTTADNFTTGSRAALRGGTTTVVDFACPNKGESLHHGLELWHRKADGRTCCDYGFHMTIDDWNPKIEAEIDDMYAAGISSFKMYMTYPAMMIGDNAMYHALKKLKEKGGICGVHCENSGVIDALIEEKKAAGEMGVSSHPRTRPDFLEAEAVSRLLRIAEAVDIPVVIVHLTNAAALREVEAARKRGQKVYAETCPQYLLLDDSVYDNPDYSLAARYVCAPPIRKAEDQKALWMALRRGEIQTISTDHCSFTLAQKDAGRGDFTKIPGGLPGVETRGELIYTAGVTTRKISLATMCRVLAENPAKLYGMFPRKGILQAGADADIVVYDPLADHVIRAADMVANVDYNPYEGFTTRGSIQQVWLRGRLAVEHGTVLAGPDGKYILRGKNCL</sequence>
<dbReference type="InterPro" id="IPR011778">
    <property type="entry name" value="Hydantoinase/dihydroPyrase"/>
</dbReference>
<dbReference type="Pfam" id="PF01979">
    <property type="entry name" value="Amidohydro_1"/>
    <property type="match status" value="1"/>
</dbReference>
<comment type="cofactor">
    <cofactor evidence="1">
        <name>Zn(2+)</name>
        <dbReference type="ChEBI" id="CHEBI:29105"/>
    </cofactor>
</comment>
<protein>
    <submittedName>
        <fullName evidence="7">Dihydropyrimidinase</fullName>
    </submittedName>
</protein>
<evidence type="ECO:0000256" key="5">
    <source>
        <dbReference type="PIRSR" id="PIRSR611778-50"/>
    </source>
</evidence>
<dbReference type="FunFam" id="3.20.20.140:FF:000076">
    <property type="entry name" value="Dihydropyrimidinase like 2"/>
    <property type="match status" value="1"/>
</dbReference>
<keyword evidence="8" id="KW-1185">Reference proteome</keyword>
<dbReference type="GO" id="GO:0005829">
    <property type="term" value="C:cytosol"/>
    <property type="evidence" value="ECO:0007669"/>
    <property type="project" value="TreeGrafter"/>
</dbReference>
<dbReference type="InterPro" id="IPR018228">
    <property type="entry name" value="DNase_TatD-rel_CS"/>
</dbReference>
<dbReference type="InterPro" id="IPR006680">
    <property type="entry name" value="Amidohydro-rel"/>
</dbReference>
<name>A0A810PYR7_9FIRM</name>
<dbReference type="RefSeq" id="WP_213541650.1">
    <property type="nucleotide sequence ID" value="NZ_AP023418.1"/>
</dbReference>
<dbReference type="AlphaFoldDB" id="A0A810PYR7"/>
<dbReference type="GO" id="GO:0046872">
    <property type="term" value="F:metal ion binding"/>
    <property type="evidence" value="ECO:0007669"/>
    <property type="project" value="UniProtKB-KW"/>
</dbReference>
<evidence type="ECO:0000313" key="7">
    <source>
        <dbReference type="EMBL" id="BCK80790.1"/>
    </source>
</evidence>
<dbReference type="Gene3D" id="2.30.40.10">
    <property type="entry name" value="Urease, subunit C, domain 1"/>
    <property type="match status" value="1"/>
</dbReference>
<dbReference type="InterPro" id="IPR050378">
    <property type="entry name" value="Metallo-dep_Hydrolases_sf"/>
</dbReference>
<feature type="modified residue" description="N6-carboxylysine" evidence="5">
    <location>
        <position position="149"/>
    </location>
</feature>
<evidence type="ECO:0000259" key="6">
    <source>
        <dbReference type="Pfam" id="PF01979"/>
    </source>
</evidence>
<accession>A0A810PYR7</accession>
<evidence type="ECO:0000256" key="2">
    <source>
        <dbReference type="ARBA" id="ARBA00008829"/>
    </source>
</evidence>